<protein>
    <submittedName>
        <fullName evidence="1">Uncharacterized protein</fullName>
    </submittedName>
</protein>
<proteinExistence type="predicted"/>
<name>A0A927BQ40_9BACL</name>
<gene>
    <name evidence="1" type="ORF">IDH44_05545</name>
</gene>
<keyword evidence="2" id="KW-1185">Reference proteome</keyword>
<sequence>MLDHYQVQLTRMLEAERYGDARDLLRFLLQCQGEEQRHYEEWENLLNWLDMAFPSSDGGRDEEAADENELRRQALDPGEQDESYVQQVLYIMKHHPMIDQQLLALERAALLRHPEVDGELLGWLSETELHPVLQFKVLQCLRKRGVSGRVKLQRLGEESELEIELTPLGLEDFPAPVQRIVERVEQVTEPIDPTLPHFARELWKECLQFLYGTTTYGWMLHDDEESIDCFAASLHLTLLLVVHGTANDDEVRDAYGITDALRFRYEQASRVLRQVADASRGKEDDSEP</sequence>
<accession>A0A927BQ40</accession>
<dbReference type="Proteomes" id="UP000621560">
    <property type="component" value="Unassembled WGS sequence"/>
</dbReference>
<organism evidence="1 2">
    <name type="scientific">Paenibacillus sabuli</name>
    <dbReference type="NCBI Taxonomy" id="2772509"/>
    <lineage>
        <taxon>Bacteria</taxon>
        <taxon>Bacillati</taxon>
        <taxon>Bacillota</taxon>
        <taxon>Bacilli</taxon>
        <taxon>Bacillales</taxon>
        <taxon>Paenibacillaceae</taxon>
        <taxon>Paenibacillus</taxon>
    </lineage>
</organism>
<evidence type="ECO:0000313" key="2">
    <source>
        <dbReference type="Proteomes" id="UP000621560"/>
    </source>
</evidence>
<evidence type="ECO:0000313" key="1">
    <source>
        <dbReference type="EMBL" id="MBD2844646.1"/>
    </source>
</evidence>
<reference evidence="1" key="1">
    <citation type="submission" date="2020-09" db="EMBL/GenBank/DDBJ databases">
        <title>A novel bacterium of genus Paenibacillus, isolated from South China Sea.</title>
        <authorList>
            <person name="Huang H."/>
            <person name="Mo K."/>
            <person name="Hu Y."/>
        </authorList>
    </citation>
    <scope>NUCLEOTIDE SEQUENCE</scope>
    <source>
        <strain evidence="1">IB182496</strain>
    </source>
</reference>
<dbReference type="AlphaFoldDB" id="A0A927BQ40"/>
<comment type="caution">
    <text evidence="1">The sequence shown here is derived from an EMBL/GenBank/DDBJ whole genome shotgun (WGS) entry which is preliminary data.</text>
</comment>
<dbReference type="EMBL" id="JACXIZ010000011">
    <property type="protein sequence ID" value="MBD2844646.1"/>
    <property type="molecule type" value="Genomic_DNA"/>
</dbReference>